<dbReference type="InterPro" id="IPR007627">
    <property type="entry name" value="RNA_pol_sigma70_r2"/>
</dbReference>
<dbReference type="InterPro" id="IPR036388">
    <property type="entry name" value="WH-like_DNA-bd_sf"/>
</dbReference>
<dbReference type="Pfam" id="PF04545">
    <property type="entry name" value="Sigma70_r4"/>
    <property type="match status" value="1"/>
</dbReference>
<dbReference type="InterPro" id="IPR039425">
    <property type="entry name" value="RNA_pol_sigma-70-like"/>
</dbReference>
<evidence type="ECO:0000256" key="4">
    <source>
        <dbReference type="ARBA" id="ARBA00023125"/>
    </source>
</evidence>
<feature type="domain" description="RNA polymerase sigma-70 region 4" evidence="7">
    <location>
        <begin position="120"/>
        <end position="164"/>
    </location>
</feature>
<dbReference type="Gene3D" id="1.10.1740.10">
    <property type="match status" value="1"/>
</dbReference>
<evidence type="ECO:0000256" key="2">
    <source>
        <dbReference type="ARBA" id="ARBA00023015"/>
    </source>
</evidence>
<evidence type="ECO:0000256" key="3">
    <source>
        <dbReference type="ARBA" id="ARBA00023082"/>
    </source>
</evidence>
<feature type="domain" description="RNA polymerase sigma-70 region 2" evidence="6">
    <location>
        <begin position="9"/>
        <end position="75"/>
    </location>
</feature>
<name>A0A1U7PIX5_9BACI</name>
<dbReference type="RefSeq" id="WP_076756430.1">
    <property type="nucleotide sequence ID" value="NZ_FTPL01000001.1"/>
</dbReference>
<keyword evidence="3" id="KW-0731">Sigma factor</keyword>
<dbReference type="NCBIfam" id="NF007220">
    <property type="entry name" value="PRK09639.1-5"/>
    <property type="match status" value="1"/>
</dbReference>
<keyword evidence="2" id="KW-0805">Transcription regulation</keyword>
<reference evidence="9" key="1">
    <citation type="submission" date="2017-01" db="EMBL/GenBank/DDBJ databases">
        <authorList>
            <person name="Varghese N."/>
            <person name="Submissions S."/>
        </authorList>
    </citation>
    <scope>NUCLEOTIDE SEQUENCE [LARGE SCALE GENOMIC DNA]</scope>
    <source>
        <strain evidence="9">MNA4</strain>
    </source>
</reference>
<dbReference type="InterPro" id="IPR013325">
    <property type="entry name" value="RNA_pol_sigma_r2"/>
</dbReference>
<proteinExistence type="inferred from homology"/>
<dbReference type="AlphaFoldDB" id="A0A1U7PIX5"/>
<dbReference type="InterPro" id="IPR014284">
    <property type="entry name" value="RNA_pol_sigma-70_dom"/>
</dbReference>
<dbReference type="SUPFAM" id="SSF88659">
    <property type="entry name" value="Sigma3 and sigma4 domains of RNA polymerase sigma factors"/>
    <property type="match status" value="1"/>
</dbReference>
<evidence type="ECO:0000256" key="1">
    <source>
        <dbReference type="ARBA" id="ARBA00010641"/>
    </source>
</evidence>
<gene>
    <name evidence="8" type="ORF">SAMN05428946_0110</name>
</gene>
<dbReference type="GO" id="GO:0003677">
    <property type="term" value="F:DNA binding"/>
    <property type="evidence" value="ECO:0007669"/>
    <property type="project" value="UniProtKB-KW"/>
</dbReference>
<protein>
    <submittedName>
        <fullName evidence="8">RNA polymerase, sigma subunit, SigX</fullName>
    </submittedName>
</protein>
<dbReference type="Gene3D" id="1.10.10.10">
    <property type="entry name" value="Winged helix-like DNA-binding domain superfamily/Winged helix DNA-binding domain"/>
    <property type="match status" value="1"/>
</dbReference>
<sequence length="179" mass="20873">MEDSVFHRIYDEYHQDVFRFLIYMTKDRALSEDLAHEVYVRVLRSYGRFEGKSSEKTWLFSIARNVAIDHFRKSSVRRSRIDETFDWEARQPEAPGPTPEEAAVRGDELGRLFTMLDLCTEDQRLVIITRFLQELSIAETAEILGWTESKVKTTQHRAMKALRKLMDAPEGKEAAENGQ</sequence>
<dbReference type="Pfam" id="PF04542">
    <property type="entry name" value="Sigma70_r2"/>
    <property type="match status" value="1"/>
</dbReference>
<dbReference type="GO" id="GO:0006352">
    <property type="term" value="P:DNA-templated transcription initiation"/>
    <property type="evidence" value="ECO:0007669"/>
    <property type="project" value="InterPro"/>
</dbReference>
<dbReference type="STRING" id="550447.SAMN05428946_0110"/>
<dbReference type="CDD" id="cd06171">
    <property type="entry name" value="Sigma70_r4"/>
    <property type="match status" value="1"/>
</dbReference>
<evidence type="ECO:0000259" key="6">
    <source>
        <dbReference type="Pfam" id="PF04542"/>
    </source>
</evidence>
<keyword evidence="5" id="KW-0804">Transcription</keyword>
<evidence type="ECO:0000313" key="9">
    <source>
        <dbReference type="Proteomes" id="UP000187550"/>
    </source>
</evidence>
<organism evidence="8 9">
    <name type="scientific">Edaphobacillus lindanitolerans</name>
    <dbReference type="NCBI Taxonomy" id="550447"/>
    <lineage>
        <taxon>Bacteria</taxon>
        <taxon>Bacillati</taxon>
        <taxon>Bacillota</taxon>
        <taxon>Bacilli</taxon>
        <taxon>Bacillales</taxon>
        <taxon>Bacillaceae</taxon>
        <taxon>Edaphobacillus</taxon>
    </lineage>
</organism>
<keyword evidence="4" id="KW-0238">DNA-binding</keyword>
<evidence type="ECO:0000259" key="7">
    <source>
        <dbReference type="Pfam" id="PF04545"/>
    </source>
</evidence>
<keyword evidence="9" id="KW-1185">Reference proteome</keyword>
<dbReference type="SUPFAM" id="SSF88946">
    <property type="entry name" value="Sigma2 domain of RNA polymerase sigma factors"/>
    <property type="match status" value="1"/>
</dbReference>
<dbReference type="GO" id="GO:0016987">
    <property type="term" value="F:sigma factor activity"/>
    <property type="evidence" value="ECO:0007669"/>
    <property type="project" value="UniProtKB-KW"/>
</dbReference>
<dbReference type="PANTHER" id="PTHR43133:SF60">
    <property type="entry name" value="RNA POLYMERASE SIGMA FACTOR SIGV"/>
    <property type="match status" value="1"/>
</dbReference>
<dbReference type="EMBL" id="FTPL01000001">
    <property type="protein sequence ID" value="SIT66653.1"/>
    <property type="molecule type" value="Genomic_DNA"/>
</dbReference>
<dbReference type="Proteomes" id="UP000187550">
    <property type="component" value="Unassembled WGS sequence"/>
</dbReference>
<dbReference type="PANTHER" id="PTHR43133">
    <property type="entry name" value="RNA POLYMERASE ECF-TYPE SIGMA FACTO"/>
    <property type="match status" value="1"/>
</dbReference>
<evidence type="ECO:0000313" key="8">
    <source>
        <dbReference type="EMBL" id="SIT66653.1"/>
    </source>
</evidence>
<dbReference type="InterPro" id="IPR007630">
    <property type="entry name" value="RNA_pol_sigma70_r4"/>
</dbReference>
<comment type="similarity">
    <text evidence="1">Belongs to the sigma-70 factor family. ECF subfamily.</text>
</comment>
<evidence type="ECO:0000256" key="5">
    <source>
        <dbReference type="ARBA" id="ARBA00023163"/>
    </source>
</evidence>
<dbReference type="InterPro" id="IPR013324">
    <property type="entry name" value="RNA_pol_sigma_r3/r4-like"/>
</dbReference>
<dbReference type="OrthoDB" id="9794508at2"/>
<accession>A0A1U7PIX5</accession>
<dbReference type="NCBIfam" id="TIGR02937">
    <property type="entry name" value="sigma70-ECF"/>
    <property type="match status" value="1"/>
</dbReference>